<dbReference type="OrthoDB" id="9776746at2"/>
<accession>A0A1M4W0Q5</accession>
<dbReference type="EMBL" id="FQVK01000007">
    <property type="protein sequence ID" value="SHE74796.1"/>
    <property type="molecule type" value="Genomic_DNA"/>
</dbReference>
<proteinExistence type="predicted"/>
<evidence type="ECO:0000259" key="4">
    <source>
        <dbReference type="PROSITE" id="PS50042"/>
    </source>
</evidence>
<dbReference type="SMART" id="SM00419">
    <property type="entry name" value="HTH_CRP"/>
    <property type="match status" value="1"/>
</dbReference>
<evidence type="ECO:0000259" key="5">
    <source>
        <dbReference type="PROSITE" id="PS51063"/>
    </source>
</evidence>
<dbReference type="InterPro" id="IPR018490">
    <property type="entry name" value="cNMP-bd_dom_sf"/>
</dbReference>
<dbReference type="CDD" id="cd00038">
    <property type="entry name" value="CAP_ED"/>
    <property type="match status" value="1"/>
</dbReference>
<evidence type="ECO:0000313" key="7">
    <source>
        <dbReference type="Proteomes" id="UP000325134"/>
    </source>
</evidence>
<evidence type="ECO:0000256" key="2">
    <source>
        <dbReference type="ARBA" id="ARBA00023125"/>
    </source>
</evidence>
<keyword evidence="2" id="KW-0238">DNA-binding</keyword>
<organism evidence="6 7">
    <name type="scientific">Ruegeria intermedia</name>
    <dbReference type="NCBI Taxonomy" id="996115"/>
    <lineage>
        <taxon>Bacteria</taxon>
        <taxon>Pseudomonadati</taxon>
        <taxon>Pseudomonadota</taxon>
        <taxon>Alphaproteobacteria</taxon>
        <taxon>Rhodobacterales</taxon>
        <taxon>Roseobacteraceae</taxon>
        <taxon>Ruegeria</taxon>
    </lineage>
</organism>
<dbReference type="CDD" id="cd00092">
    <property type="entry name" value="HTH_CRP"/>
    <property type="match status" value="1"/>
</dbReference>
<dbReference type="SUPFAM" id="SSF51206">
    <property type="entry name" value="cAMP-binding domain-like"/>
    <property type="match status" value="1"/>
</dbReference>
<gene>
    <name evidence="6" type="ORF">SAMN05444279_10797</name>
</gene>
<reference evidence="6 7" key="1">
    <citation type="submission" date="2016-11" db="EMBL/GenBank/DDBJ databases">
        <authorList>
            <person name="Varghese N."/>
            <person name="Submissions S."/>
        </authorList>
    </citation>
    <scope>NUCLEOTIDE SEQUENCE [LARGE SCALE GENOMIC DNA]</scope>
    <source>
        <strain evidence="6 7">DSM 29341</strain>
    </source>
</reference>
<dbReference type="Pfam" id="PF13545">
    <property type="entry name" value="HTH_Crp_2"/>
    <property type="match status" value="1"/>
</dbReference>
<dbReference type="PROSITE" id="PS50042">
    <property type="entry name" value="CNMP_BINDING_3"/>
    <property type="match status" value="1"/>
</dbReference>
<dbReference type="InterPro" id="IPR036390">
    <property type="entry name" value="WH_DNA-bd_sf"/>
</dbReference>
<dbReference type="PANTHER" id="PTHR24567">
    <property type="entry name" value="CRP FAMILY TRANSCRIPTIONAL REGULATORY PROTEIN"/>
    <property type="match status" value="1"/>
</dbReference>
<dbReference type="InterPro" id="IPR014710">
    <property type="entry name" value="RmlC-like_jellyroll"/>
</dbReference>
<dbReference type="GO" id="GO:0003677">
    <property type="term" value="F:DNA binding"/>
    <property type="evidence" value="ECO:0007669"/>
    <property type="project" value="UniProtKB-KW"/>
</dbReference>
<keyword evidence="7" id="KW-1185">Reference proteome</keyword>
<evidence type="ECO:0000256" key="3">
    <source>
        <dbReference type="ARBA" id="ARBA00023163"/>
    </source>
</evidence>
<dbReference type="Gene3D" id="2.60.120.10">
    <property type="entry name" value="Jelly Rolls"/>
    <property type="match status" value="1"/>
</dbReference>
<name>A0A1M4W0Q5_9RHOB</name>
<keyword evidence="3" id="KW-0804">Transcription</keyword>
<evidence type="ECO:0000313" key="6">
    <source>
        <dbReference type="EMBL" id="SHE74796.1"/>
    </source>
</evidence>
<dbReference type="InterPro" id="IPR000595">
    <property type="entry name" value="cNMP-bd_dom"/>
</dbReference>
<dbReference type="PROSITE" id="PS51063">
    <property type="entry name" value="HTH_CRP_2"/>
    <property type="match status" value="1"/>
</dbReference>
<dbReference type="Gene3D" id="1.10.10.10">
    <property type="entry name" value="Winged helix-like DNA-binding domain superfamily/Winged helix DNA-binding domain"/>
    <property type="match status" value="1"/>
</dbReference>
<dbReference type="PANTHER" id="PTHR24567:SF74">
    <property type="entry name" value="HTH-TYPE TRANSCRIPTIONAL REGULATOR ARCR"/>
    <property type="match status" value="1"/>
</dbReference>
<dbReference type="InterPro" id="IPR012318">
    <property type="entry name" value="HTH_CRP"/>
</dbReference>
<dbReference type="PRINTS" id="PR00034">
    <property type="entry name" value="HTHCRP"/>
</dbReference>
<dbReference type="Pfam" id="PF00027">
    <property type="entry name" value="cNMP_binding"/>
    <property type="match status" value="1"/>
</dbReference>
<dbReference type="RefSeq" id="WP_149775369.1">
    <property type="nucleotide sequence ID" value="NZ_FQVK01000007.1"/>
</dbReference>
<dbReference type="SUPFAM" id="SSF46785">
    <property type="entry name" value="Winged helix' DNA-binding domain"/>
    <property type="match status" value="1"/>
</dbReference>
<dbReference type="InterPro" id="IPR050397">
    <property type="entry name" value="Env_Response_Regulators"/>
</dbReference>
<dbReference type="AlphaFoldDB" id="A0A1M4W0Q5"/>
<dbReference type="Proteomes" id="UP000325134">
    <property type="component" value="Unassembled WGS sequence"/>
</dbReference>
<evidence type="ECO:0000256" key="1">
    <source>
        <dbReference type="ARBA" id="ARBA00023015"/>
    </source>
</evidence>
<dbReference type="InterPro" id="IPR036388">
    <property type="entry name" value="WH-like_DNA-bd_sf"/>
</dbReference>
<feature type="domain" description="Cyclic nucleotide-binding" evidence="4">
    <location>
        <begin position="18"/>
        <end position="119"/>
    </location>
</feature>
<dbReference type="GO" id="GO:0003700">
    <property type="term" value="F:DNA-binding transcription factor activity"/>
    <property type="evidence" value="ECO:0007669"/>
    <property type="project" value="TreeGrafter"/>
</dbReference>
<protein>
    <submittedName>
        <fullName evidence="6">CRP/FNR family transcriptional regulator, anaerobic regulatory protein</fullName>
    </submittedName>
</protein>
<keyword evidence="1" id="KW-0805">Transcription regulation</keyword>
<feature type="domain" description="HTH crp-type" evidence="5">
    <location>
        <begin position="133"/>
        <end position="195"/>
    </location>
</feature>
<sequence>MTDHAAQPFLAQGDKLRVPDGTCLFRPGDESRAFLFVLSGAVRVEQTNAAGRTVVLYRVEAGDSCVLTTTGLLSGRPYSGYGYAEGDVAAVSIPAARFRALLSLEPKFQEIVFRNFAERVGELTDVIDDLLIHRTDQRIARWLAARAGPTIHVTQQELAQELGTVREVVSRTLKSFENRGWIRSGRGTITVLQAASLAAHGRNTET</sequence>
<dbReference type="GO" id="GO:0005829">
    <property type="term" value="C:cytosol"/>
    <property type="evidence" value="ECO:0007669"/>
    <property type="project" value="TreeGrafter"/>
</dbReference>